<proteinExistence type="predicted"/>
<dbReference type="AlphaFoldDB" id="A0A1G1XJN1"/>
<name>A0A1G1XJN1_9BACT</name>
<accession>A0A1G1XJN1</accession>
<organism evidence="1 2">
    <name type="scientific">Candidatus Brennerbacteria bacterium RIFOXYD1_FULL_41_16</name>
    <dbReference type="NCBI Taxonomy" id="1797529"/>
    <lineage>
        <taxon>Bacteria</taxon>
        <taxon>Candidatus Brenneribacteriota</taxon>
    </lineage>
</organism>
<dbReference type="Proteomes" id="UP000178570">
    <property type="component" value="Unassembled WGS sequence"/>
</dbReference>
<comment type="caution">
    <text evidence="1">The sequence shown here is derived from an EMBL/GenBank/DDBJ whole genome shotgun (WGS) entry which is preliminary data.</text>
</comment>
<evidence type="ECO:0000313" key="2">
    <source>
        <dbReference type="Proteomes" id="UP000178570"/>
    </source>
</evidence>
<gene>
    <name evidence="1" type="ORF">A2570_02645</name>
</gene>
<protein>
    <submittedName>
        <fullName evidence="1">Uncharacterized protein</fullName>
    </submittedName>
</protein>
<sequence>MEGLGSSDLQRPVFRAPQTVVLGRTSLRPGNAARKGNEQSSAATLHNQILPMFFIVVKTAIS</sequence>
<dbReference type="EMBL" id="MHHY01000009">
    <property type="protein sequence ID" value="OGY40161.1"/>
    <property type="molecule type" value="Genomic_DNA"/>
</dbReference>
<evidence type="ECO:0000313" key="1">
    <source>
        <dbReference type="EMBL" id="OGY40161.1"/>
    </source>
</evidence>
<reference evidence="1 2" key="1">
    <citation type="journal article" date="2016" name="Nat. Commun.">
        <title>Thousands of microbial genomes shed light on interconnected biogeochemical processes in an aquifer system.</title>
        <authorList>
            <person name="Anantharaman K."/>
            <person name="Brown C.T."/>
            <person name="Hug L.A."/>
            <person name="Sharon I."/>
            <person name="Castelle C.J."/>
            <person name="Probst A.J."/>
            <person name="Thomas B.C."/>
            <person name="Singh A."/>
            <person name="Wilkins M.J."/>
            <person name="Karaoz U."/>
            <person name="Brodie E.L."/>
            <person name="Williams K.H."/>
            <person name="Hubbard S.S."/>
            <person name="Banfield J.F."/>
        </authorList>
    </citation>
    <scope>NUCLEOTIDE SEQUENCE [LARGE SCALE GENOMIC DNA]</scope>
</reference>